<evidence type="ECO:0000313" key="3">
    <source>
        <dbReference type="Proteomes" id="UP000620124"/>
    </source>
</evidence>
<protein>
    <recommendedName>
        <fullName evidence="1">DUF5648 domain-containing protein</fullName>
    </recommendedName>
</protein>
<comment type="caution">
    <text evidence="2">The sequence shown here is derived from an EMBL/GenBank/DDBJ whole genome shotgun (WGS) entry which is preliminary data.</text>
</comment>
<evidence type="ECO:0000259" key="1">
    <source>
        <dbReference type="Pfam" id="PF18885"/>
    </source>
</evidence>
<organism evidence="2 3">
    <name type="scientific">Mycena venus</name>
    <dbReference type="NCBI Taxonomy" id="2733690"/>
    <lineage>
        <taxon>Eukaryota</taxon>
        <taxon>Fungi</taxon>
        <taxon>Dikarya</taxon>
        <taxon>Basidiomycota</taxon>
        <taxon>Agaricomycotina</taxon>
        <taxon>Agaricomycetes</taxon>
        <taxon>Agaricomycetidae</taxon>
        <taxon>Agaricales</taxon>
        <taxon>Marasmiineae</taxon>
        <taxon>Mycenaceae</taxon>
        <taxon>Mycena</taxon>
    </lineage>
</organism>
<dbReference type="Proteomes" id="UP000620124">
    <property type="component" value="Unassembled WGS sequence"/>
</dbReference>
<dbReference type="InterPro" id="IPR043708">
    <property type="entry name" value="DUF5648"/>
</dbReference>
<evidence type="ECO:0000313" key="2">
    <source>
        <dbReference type="EMBL" id="KAF7337161.1"/>
    </source>
</evidence>
<feature type="domain" description="DUF5648" evidence="1">
    <location>
        <begin position="119"/>
        <end position="188"/>
    </location>
</feature>
<dbReference type="Pfam" id="PF18885">
    <property type="entry name" value="DUF5648"/>
    <property type="match status" value="1"/>
</dbReference>
<gene>
    <name evidence="2" type="ORF">MVEN_02154100</name>
</gene>
<keyword evidence="3" id="KW-1185">Reference proteome</keyword>
<dbReference type="OrthoDB" id="9971254at2759"/>
<reference evidence="2" key="1">
    <citation type="submission" date="2020-05" db="EMBL/GenBank/DDBJ databases">
        <title>Mycena genomes resolve the evolution of fungal bioluminescence.</title>
        <authorList>
            <person name="Tsai I.J."/>
        </authorList>
    </citation>
    <scope>NUCLEOTIDE SEQUENCE</scope>
    <source>
        <strain evidence="2">CCC161011</strain>
    </source>
</reference>
<name>A0A8H6XAN6_9AGAR</name>
<dbReference type="AlphaFoldDB" id="A0A8H6XAN6"/>
<proteinExistence type="predicted"/>
<sequence>MNVDDAPGQRSIDHPNLQATTCECDQHEAFIFAIFAVFCVVVHGNAHLPDESATPTLTHRSQETCGNNADLVSLFEVHSPSITLHYYTISEANVTFYISPDVDSASFQGAAVLIFPFSETSTALASGWESWTTTGYNYPSQICGSVPLYRLHFVAANTDYMYTTSTTVRDNAVTNQGFTYEGITGYVMQLLTGVGC</sequence>
<accession>A0A8H6XAN6</accession>
<dbReference type="EMBL" id="JACAZI010000022">
    <property type="protein sequence ID" value="KAF7337161.1"/>
    <property type="molecule type" value="Genomic_DNA"/>
</dbReference>